<reference evidence="1 2" key="1">
    <citation type="submission" date="2019-05" db="EMBL/GenBank/DDBJ databases">
        <title>Another draft genome of Portunus trituberculatus and its Hox gene families provides insights of decapod evolution.</title>
        <authorList>
            <person name="Jeong J.-H."/>
            <person name="Song I."/>
            <person name="Kim S."/>
            <person name="Choi T."/>
            <person name="Kim D."/>
            <person name="Ryu S."/>
            <person name="Kim W."/>
        </authorList>
    </citation>
    <scope>NUCLEOTIDE SEQUENCE [LARGE SCALE GENOMIC DNA]</scope>
    <source>
        <tissue evidence="1">Muscle</tissue>
    </source>
</reference>
<proteinExistence type="predicted"/>
<name>A0A5B7GLS7_PORTR</name>
<dbReference type="EMBL" id="VSRR010015639">
    <property type="protein sequence ID" value="MPC58395.1"/>
    <property type="molecule type" value="Genomic_DNA"/>
</dbReference>
<dbReference type="AlphaFoldDB" id="A0A5B7GLS7"/>
<keyword evidence="2" id="KW-1185">Reference proteome</keyword>
<evidence type="ECO:0000313" key="2">
    <source>
        <dbReference type="Proteomes" id="UP000324222"/>
    </source>
</evidence>
<sequence length="90" mass="10183">MKKDDDEEQGTSHSTIRLQSSTHFIFNLPGIFTRKPFRSAVPLPARLSLPPTVAITQHVASHLPVSLARWNHGRLKMKGCRDPLTLDRKK</sequence>
<gene>
    <name evidence="1" type="ORF">E2C01_052399</name>
</gene>
<organism evidence="1 2">
    <name type="scientific">Portunus trituberculatus</name>
    <name type="common">Swimming crab</name>
    <name type="synonym">Neptunus trituberculatus</name>
    <dbReference type="NCBI Taxonomy" id="210409"/>
    <lineage>
        <taxon>Eukaryota</taxon>
        <taxon>Metazoa</taxon>
        <taxon>Ecdysozoa</taxon>
        <taxon>Arthropoda</taxon>
        <taxon>Crustacea</taxon>
        <taxon>Multicrustacea</taxon>
        <taxon>Malacostraca</taxon>
        <taxon>Eumalacostraca</taxon>
        <taxon>Eucarida</taxon>
        <taxon>Decapoda</taxon>
        <taxon>Pleocyemata</taxon>
        <taxon>Brachyura</taxon>
        <taxon>Eubrachyura</taxon>
        <taxon>Portunoidea</taxon>
        <taxon>Portunidae</taxon>
        <taxon>Portuninae</taxon>
        <taxon>Portunus</taxon>
    </lineage>
</organism>
<evidence type="ECO:0000313" key="1">
    <source>
        <dbReference type="EMBL" id="MPC58395.1"/>
    </source>
</evidence>
<protein>
    <submittedName>
        <fullName evidence="1">Uncharacterized protein</fullName>
    </submittedName>
</protein>
<accession>A0A5B7GLS7</accession>
<comment type="caution">
    <text evidence="1">The sequence shown here is derived from an EMBL/GenBank/DDBJ whole genome shotgun (WGS) entry which is preliminary data.</text>
</comment>
<dbReference type="Proteomes" id="UP000324222">
    <property type="component" value="Unassembled WGS sequence"/>
</dbReference>